<evidence type="ECO:0000313" key="3">
    <source>
        <dbReference type="Proteomes" id="UP000285596"/>
    </source>
</evidence>
<proteinExistence type="predicted"/>
<evidence type="ECO:0000256" key="1">
    <source>
        <dbReference type="SAM" id="MobiDB-lite"/>
    </source>
</evidence>
<dbReference type="Proteomes" id="UP000285596">
    <property type="component" value="Unassembled WGS sequence"/>
</dbReference>
<sequence>MRTVTGEGHSRPRGERDREPDRAEATWTNAPGLLDGVGPRARSSLTVSGHDDYSGAMSPRFPRPGLVAAASAAVLAARGGRRDQAGARESWR</sequence>
<gene>
    <name evidence="2" type="ORF">D3105_34220</name>
</gene>
<feature type="compositionally biased region" description="Basic and acidic residues" evidence="1">
    <location>
        <begin position="8"/>
        <end position="24"/>
    </location>
</feature>
<dbReference type="EMBL" id="QWFA01000442">
    <property type="protein sequence ID" value="ROV64223.1"/>
    <property type="molecule type" value="Genomic_DNA"/>
</dbReference>
<protein>
    <submittedName>
        <fullName evidence="2">Uncharacterized protein</fullName>
    </submittedName>
</protein>
<reference evidence="2 3" key="1">
    <citation type="submission" date="2018-08" db="EMBL/GenBank/DDBJ databases">
        <title>Streptomyces globisporus 1912-4Crt, whole genome shotgun sequence.</title>
        <authorList>
            <person name="Matselyukh B."/>
        </authorList>
    </citation>
    <scope>NUCLEOTIDE SEQUENCE [LARGE SCALE GENOMIC DNA]</scope>
    <source>
        <strain evidence="2 3">1912-4Crt</strain>
    </source>
</reference>
<evidence type="ECO:0000313" key="2">
    <source>
        <dbReference type="EMBL" id="ROV64223.1"/>
    </source>
</evidence>
<dbReference type="AlphaFoldDB" id="A0A423UPG6"/>
<organism evidence="2 3">
    <name type="scientific">Streptomyces globisporus</name>
    <dbReference type="NCBI Taxonomy" id="1908"/>
    <lineage>
        <taxon>Bacteria</taxon>
        <taxon>Bacillati</taxon>
        <taxon>Actinomycetota</taxon>
        <taxon>Actinomycetes</taxon>
        <taxon>Kitasatosporales</taxon>
        <taxon>Streptomycetaceae</taxon>
        <taxon>Streptomyces</taxon>
    </lineage>
</organism>
<feature type="non-terminal residue" evidence="2">
    <location>
        <position position="92"/>
    </location>
</feature>
<feature type="region of interest" description="Disordered" evidence="1">
    <location>
        <begin position="1"/>
        <end position="60"/>
    </location>
</feature>
<comment type="caution">
    <text evidence="2">The sequence shown here is derived from an EMBL/GenBank/DDBJ whole genome shotgun (WGS) entry which is preliminary data.</text>
</comment>
<accession>A0A423UPG6</accession>
<name>A0A423UPG6_STRGL</name>